<dbReference type="AlphaFoldDB" id="S0AYS1"/>
<accession>S0AYS1</accession>
<organism evidence="3">
    <name type="scientific">Entamoeba invadens</name>
    <dbReference type="NCBI Taxonomy" id="33085"/>
    <lineage>
        <taxon>Eukaryota</taxon>
        <taxon>Amoebozoa</taxon>
        <taxon>Evosea</taxon>
        <taxon>Archamoebae</taxon>
        <taxon>Mastigamoebida</taxon>
        <taxon>Entamoebidae</taxon>
        <taxon>Entamoeba</taxon>
    </lineage>
</organism>
<dbReference type="GO" id="GO:0051015">
    <property type="term" value="F:actin filament binding"/>
    <property type="evidence" value="ECO:0007669"/>
    <property type="project" value="TreeGrafter"/>
</dbReference>
<sequence>MSLTDAEKTKLQQISSKKYKEQAIWFLNAYWAENGEAVAEKVWDVCNKFAEFDQENKAEGCSLDEMNIHRILEFYQSQQTIQQFRESLRSQQFEVKKLYALGVYLSWNYKLTLKKFVNAPQGAQSAEMAKAQEMVDQVGKLLEEANAKATEATKKDKELETALNALKKEETDFNNKTEELKQRIEKETGVVKKNRAQAELAQHLESDPLPLRKAKITCEAAKKKSEKVRKEAEDAAEEMRKKMEEAEAYLNEQKAAASAGMGLMWWMQRELTEKKKYMPTRKGGVAKK</sequence>
<reference evidence="3" key="1">
    <citation type="submission" date="2012-06" db="EMBL/GenBank/DDBJ databases">
        <title>Short 5' UTR of Entamoeba genes.</title>
        <authorList>
            <person name="Hiranuka K."/>
            <person name="Kumagai M."/>
            <person name="Wakaguri H."/>
            <person name="Suzuki Y."/>
            <person name="Sugano S."/>
            <person name="Watanabe J."/>
            <person name="Makioka A."/>
        </authorList>
    </citation>
    <scope>NUCLEOTIDE SEQUENCE</scope>
    <source>
        <strain evidence="3">IP1</strain>
    </source>
</reference>
<dbReference type="GO" id="GO:0030863">
    <property type="term" value="C:cortical cytoskeleton"/>
    <property type="evidence" value="ECO:0007669"/>
    <property type="project" value="TreeGrafter"/>
</dbReference>
<dbReference type="InterPro" id="IPR053356">
    <property type="entry name" value="Calcium-reg_actin-bundling"/>
</dbReference>
<feature type="coiled-coil region" evidence="1">
    <location>
        <begin position="128"/>
        <end position="183"/>
    </location>
</feature>
<dbReference type="InterPro" id="IPR040810">
    <property type="entry name" value="F_actin_bund_C"/>
</dbReference>
<dbReference type="GO" id="GO:0030046">
    <property type="term" value="P:parallel actin filament bundle assembly"/>
    <property type="evidence" value="ECO:0007669"/>
    <property type="project" value="TreeGrafter"/>
</dbReference>
<dbReference type="GO" id="GO:0051764">
    <property type="term" value="P:actin crosslink formation"/>
    <property type="evidence" value="ECO:0007669"/>
    <property type="project" value="TreeGrafter"/>
</dbReference>
<dbReference type="PANTHER" id="PTHR37009">
    <property type="entry name" value="EF-HAND DOMAIN-CONTAINING PROTEIN"/>
    <property type="match status" value="1"/>
</dbReference>
<keyword evidence="1" id="KW-0175">Coiled coil</keyword>
<dbReference type="PANTHER" id="PTHR37009:SF1">
    <property type="entry name" value="CALCIUM-REGULATED ACTIN-BUNDLING PROTEIN"/>
    <property type="match status" value="1"/>
</dbReference>
<name>S0AYS1_ENTIV</name>
<proteinExistence type="evidence at transcript level"/>
<feature type="domain" description="Calcium-regulated actin-bundling protein C-terminal" evidence="2">
    <location>
        <begin position="160"/>
        <end position="247"/>
    </location>
</feature>
<evidence type="ECO:0000313" key="3">
    <source>
        <dbReference type="EMBL" id="BAN40433.1"/>
    </source>
</evidence>
<protein>
    <recommendedName>
        <fullName evidence="2">Calcium-regulated actin-bundling protein C-terminal domain-containing protein</fullName>
    </recommendedName>
</protein>
<dbReference type="EMBL" id="AK421920">
    <property type="protein sequence ID" value="BAN40433.1"/>
    <property type="molecule type" value="mRNA"/>
</dbReference>
<dbReference type="Pfam" id="PF18060">
    <property type="entry name" value="F_actin_bund_C"/>
    <property type="match status" value="1"/>
</dbReference>
<feature type="coiled-coil region" evidence="1">
    <location>
        <begin position="211"/>
        <end position="256"/>
    </location>
</feature>
<evidence type="ECO:0000259" key="2">
    <source>
        <dbReference type="Pfam" id="PF18060"/>
    </source>
</evidence>
<evidence type="ECO:0000256" key="1">
    <source>
        <dbReference type="SAM" id="Coils"/>
    </source>
</evidence>
<dbReference type="VEuPathDB" id="AmoebaDB:EIN_080840"/>